<dbReference type="PANTHER" id="PTHR11014:SF63">
    <property type="entry name" value="METALLOPEPTIDASE, PUTATIVE (AFU_ORTHOLOGUE AFUA_6G09600)-RELATED"/>
    <property type="match status" value="1"/>
</dbReference>
<proteinExistence type="predicted"/>
<dbReference type="Pfam" id="PF07687">
    <property type="entry name" value="M20_dimer"/>
    <property type="match status" value="1"/>
</dbReference>
<dbReference type="Gene3D" id="3.30.70.360">
    <property type="match status" value="1"/>
</dbReference>
<comment type="caution">
    <text evidence="2">The sequence shown here is derived from an EMBL/GenBank/DDBJ whole genome shotgun (WGS) entry which is preliminary data.</text>
</comment>
<feature type="domain" description="Peptidase M20 dimerisation" evidence="1">
    <location>
        <begin position="191"/>
        <end position="288"/>
    </location>
</feature>
<name>A0ABR7NPK5_9FIRM</name>
<reference evidence="2 3" key="1">
    <citation type="submission" date="2020-08" db="EMBL/GenBank/DDBJ databases">
        <title>Genome public.</title>
        <authorList>
            <person name="Liu C."/>
            <person name="Sun Q."/>
        </authorList>
    </citation>
    <scope>NUCLEOTIDE SEQUENCE [LARGE SCALE GENOMIC DNA]</scope>
    <source>
        <strain evidence="2 3">BX10</strain>
    </source>
</reference>
<sequence>MEIFKEAQRNFDYMVRIRRHMHEYPEMTGQEFETLEFIKKELDALGIEYVEVPDGGIVGQIHGGKPGKTVLMRADMDALPIQENTKNLCCDKLCVSKNDGISHACGHDSHTAMLLGEAKILNEHKDELNGNIVLCFERGEEGGGQIANLLPYIVETMKLPIDTCIATHVKWDVPAGQVSAEPGAVFSGGYGFAIRLKGLAGHGSRPDLAHSVLDCFNSIYNHMNMIRMKYVSPTDILTFSVGSVHCGTAMNIVPDELVFDGTIRTFNVAGAGASFMKQFKEVLEAECKLNQCTYEIISMKDPLFENYNNETCSEIARNAVKKYMGEEALAKAQPWMACESMQAYLKYWPGVITFTGIQNPEMGTGANHHTPEFDLDEKGMIYGAAAAIGYVVDFLNYEGEIPFTPYKGNIRELAARNIK</sequence>
<accession>A0ABR7NPK5</accession>
<dbReference type="RefSeq" id="WP_262426815.1">
    <property type="nucleotide sequence ID" value="NZ_JACRTJ010000005.1"/>
</dbReference>
<dbReference type="Pfam" id="PF01546">
    <property type="entry name" value="Peptidase_M20"/>
    <property type="match status" value="1"/>
</dbReference>
<gene>
    <name evidence="2" type="ORF">H8708_02205</name>
</gene>
<dbReference type="InterPro" id="IPR036264">
    <property type="entry name" value="Bact_exopeptidase_dim_dom"/>
</dbReference>
<dbReference type="PIRSF" id="PIRSF005962">
    <property type="entry name" value="Pept_M20D_amidohydro"/>
    <property type="match status" value="1"/>
</dbReference>
<evidence type="ECO:0000313" key="2">
    <source>
        <dbReference type="EMBL" id="MBC8598051.1"/>
    </source>
</evidence>
<organism evidence="2 3">
    <name type="scientific">Enterocloster hominis</name>
    <name type="common">ex Liu et al. 2021</name>
    <dbReference type="NCBI Taxonomy" id="2763663"/>
    <lineage>
        <taxon>Bacteria</taxon>
        <taxon>Bacillati</taxon>
        <taxon>Bacillota</taxon>
        <taxon>Clostridia</taxon>
        <taxon>Lachnospirales</taxon>
        <taxon>Lachnospiraceae</taxon>
        <taxon>Enterocloster</taxon>
    </lineage>
</organism>
<evidence type="ECO:0000259" key="1">
    <source>
        <dbReference type="Pfam" id="PF07687"/>
    </source>
</evidence>
<dbReference type="InterPro" id="IPR017439">
    <property type="entry name" value="Amidohydrolase"/>
</dbReference>
<protein>
    <submittedName>
        <fullName evidence="2">Amidohydrolase</fullName>
    </submittedName>
</protein>
<dbReference type="PANTHER" id="PTHR11014">
    <property type="entry name" value="PEPTIDASE M20 FAMILY MEMBER"/>
    <property type="match status" value="1"/>
</dbReference>
<dbReference type="SUPFAM" id="SSF55031">
    <property type="entry name" value="Bacterial exopeptidase dimerisation domain"/>
    <property type="match status" value="1"/>
</dbReference>
<dbReference type="InterPro" id="IPR002933">
    <property type="entry name" value="Peptidase_M20"/>
</dbReference>
<dbReference type="NCBIfam" id="TIGR01891">
    <property type="entry name" value="amidohydrolases"/>
    <property type="match status" value="1"/>
</dbReference>
<dbReference type="InterPro" id="IPR011650">
    <property type="entry name" value="Peptidase_M20_dimer"/>
</dbReference>
<dbReference type="EMBL" id="JACRTJ010000005">
    <property type="protein sequence ID" value="MBC8598051.1"/>
    <property type="molecule type" value="Genomic_DNA"/>
</dbReference>
<dbReference type="Gene3D" id="3.40.630.10">
    <property type="entry name" value="Zn peptidases"/>
    <property type="match status" value="1"/>
</dbReference>
<keyword evidence="3" id="KW-1185">Reference proteome</keyword>
<dbReference type="SUPFAM" id="SSF53187">
    <property type="entry name" value="Zn-dependent exopeptidases"/>
    <property type="match status" value="1"/>
</dbReference>
<dbReference type="Proteomes" id="UP000647491">
    <property type="component" value="Unassembled WGS sequence"/>
</dbReference>
<evidence type="ECO:0000313" key="3">
    <source>
        <dbReference type="Proteomes" id="UP000647491"/>
    </source>
</evidence>